<proteinExistence type="predicted"/>
<gene>
    <name evidence="4" type="ORF">A0O21_02115</name>
</gene>
<dbReference type="OrthoDB" id="32134at2"/>
<protein>
    <recommendedName>
        <fullName evidence="6">Thiol reductase thioredoxin</fullName>
    </recommendedName>
</protein>
<reference evidence="5" key="2">
    <citation type="submission" date="2016-03" db="EMBL/GenBank/DDBJ databases">
        <title>Streptococcus antelopensis sp. nov., isolated from the feces of the Tibetan antelope (Pantholops hodgsonii) in Hoh Xil National Nature Reserve, Qinghai, China.</title>
        <authorList>
            <person name="Bai X."/>
        </authorList>
    </citation>
    <scope>NUCLEOTIDE SEQUENCE [LARGE SCALE GENOMIC DNA]</scope>
    <source>
        <strain evidence="5">TA 26</strain>
    </source>
</reference>
<dbReference type="SUPFAM" id="SSF52833">
    <property type="entry name" value="Thioredoxin-like"/>
    <property type="match status" value="1"/>
</dbReference>
<evidence type="ECO:0000313" key="4">
    <source>
        <dbReference type="EMBL" id="AND78902.1"/>
    </source>
</evidence>
<dbReference type="InterPro" id="IPR036249">
    <property type="entry name" value="Thioredoxin-like_sf"/>
</dbReference>
<feature type="signal peptide" evidence="3">
    <location>
        <begin position="1"/>
        <end position="26"/>
    </location>
</feature>
<keyword evidence="3" id="KW-0732">Signal</keyword>
<dbReference type="STRING" id="1811193.A0O21_02115"/>
<accession>A0A172Q673</accession>
<evidence type="ECO:0000313" key="5">
    <source>
        <dbReference type="Proteomes" id="UP000077317"/>
    </source>
</evidence>
<dbReference type="InterPro" id="IPR046698">
    <property type="entry name" value="PedC-like"/>
</dbReference>
<keyword evidence="2" id="KW-1133">Transmembrane helix</keyword>
<keyword evidence="2" id="KW-0812">Transmembrane</keyword>
<feature type="chain" id="PRO_5007999645" description="Thiol reductase thioredoxin" evidence="3">
    <location>
        <begin position="27"/>
        <end position="320"/>
    </location>
</feature>
<organism evidence="4 5">
    <name type="scientific">Streptococcus pantholopis</name>
    <dbReference type="NCBI Taxonomy" id="1811193"/>
    <lineage>
        <taxon>Bacteria</taxon>
        <taxon>Bacillati</taxon>
        <taxon>Bacillota</taxon>
        <taxon>Bacilli</taxon>
        <taxon>Lactobacillales</taxon>
        <taxon>Streptococcaceae</taxon>
        <taxon>Streptococcus</taxon>
    </lineage>
</organism>
<evidence type="ECO:0000256" key="2">
    <source>
        <dbReference type="SAM" id="Phobius"/>
    </source>
</evidence>
<dbReference type="Gene3D" id="3.40.30.10">
    <property type="entry name" value="Glutaredoxin"/>
    <property type="match status" value="1"/>
</dbReference>
<dbReference type="Pfam" id="PF20207">
    <property type="entry name" value="DUF6568"/>
    <property type="match status" value="1"/>
</dbReference>
<feature type="region of interest" description="Disordered" evidence="1">
    <location>
        <begin position="222"/>
        <end position="243"/>
    </location>
</feature>
<sequence length="320" mass="35376">MKRKTLKLMIFLAAAIVSMITAAVFADEEAIQPADAAVAVNDTEENIKSEEADPRGEAAENSYAALDGDALPAEEESPAAVAFDEAEENEETEITIYQYEENISNFNQVPITEVYSMFAEDGKEHVIYIGRPTCYYCRQFSPALKAFNALIDNRLEYYNTDSEDFDEGAKHFLYVTLGIPGTPTTIRLQNGRVISTWIGSGISGQELYDHLFYDDTPTARVEADTASGTAETGNKSLENSHTQTPDAALSQDIMDAAQAAPFIPDNESFPKIHVEKNSTVQKKILPHLGMNGNRFSFYGFIISALGFVLLKRTPKNIKER</sequence>
<reference evidence="4 5" key="1">
    <citation type="journal article" date="2016" name="Int. J. Syst. Evol. Microbiol.">
        <title>Streptococcuspantholopis sp. nov., isolated from faeces of the Tibetan antelope (Pantholops hodgsonii).</title>
        <authorList>
            <person name="Bai X."/>
            <person name="Xiong Y."/>
            <person name="Lu S."/>
            <person name="Jin D."/>
            <person name="Lai X."/>
            <person name="Yang J."/>
            <person name="Niu L."/>
            <person name="Hu S."/>
            <person name="Meng X."/>
            <person name="Pu J."/>
            <person name="Ye C."/>
            <person name="Xu J."/>
        </authorList>
    </citation>
    <scope>NUCLEOTIDE SEQUENCE [LARGE SCALE GENOMIC DNA]</scope>
    <source>
        <strain evidence="4 5">TA 26</strain>
    </source>
</reference>
<evidence type="ECO:0008006" key="6">
    <source>
        <dbReference type="Google" id="ProtNLM"/>
    </source>
</evidence>
<keyword evidence="2" id="KW-0472">Membrane</keyword>
<dbReference type="AlphaFoldDB" id="A0A172Q673"/>
<feature type="transmembrane region" description="Helical" evidence="2">
    <location>
        <begin position="295"/>
        <end position="310"/>
    </location>
</feature>
<dbReference type="Proteomes" id="UP000077317">
    <property type="component" value="Chromosome"/>
</dbReference>
<dbReference type="RefSeq" id="WP_067060566.1">
    <property type="nucleotide sequence ID" value="NZ_CP014699.1"/>
</dbReference>
<dbReference type="KEGG" id="spat:A0O21_02115"/>
<evidence type="ECO:0000256" key="3">
    <source>
        <dbReference type="SAM" id="SignalP"/>
    </source>
</evidence>
<dbReference type="CDD" id="cd02947">
    <property type="entry name" value="TRX_family"/>
    <property type="match status" value="1"/>
</dbReference>
<dbReference type="EMBL" id="CP014699">
    <property type="protein sequence ID" value="AND78902.1"/>
    <property type="molecule type" value="Genomic_DNA"/>
</dbReference>
<evidence type="ECO:0000256" key="1">
    <source>
        <dbReference type="SAM" id="MobiDB-lite"/>
    </source>
</evidence>
<name>A0A172Q673_9STRE</name>
<keyword evidence="5" id="KW-1185">Reference proteome</keyword>
<feature type="compositionally biased region" description="Polar residues" evidence="1">
    <location>
        <begin position="226"/>
        <end position="243"/>
    </location>
</feature>